<dbReference type="HAMAP" id="MF_00801">
    <property type="entry name" value="Endonuclease_5"/>
    <property type="match status" value="1"/>
</dbReference>
<evidence type="ECO:0000313" key="7">
    <source>
        <dbReference type="EMBL" id="KGR83957.1"/>
    </source>
</evidence>
<dbReference type="PANTHER" id="PTHR28511:SF1">
    <property type="entry name" value="ENDONUCLEASE V"/>
    <property type="match status" value="1"/>
</dbReference>
<name>A0A0A3JA99_9BACI</name>
<accession>A0A0A3JA99</accession>
<dbReference type="AlphaFoldDB" id="A0A0A3JA99"/>
<dbReference type="Proteomes" id="UP000030437">
    <property type="component" value="Unassembled WGS sequence"/>
</dbReference>
<comment type="subcellular location">
    <subcellularLocation>
        <location evidence="1 6">Cytoplasm</location>
    </subcellularLocation>
</comment>
<comment type="similarity">
    <text evidence="6">Belongs to the endonuclease V family.</text>
</comment>
<reference evidence="7 8" key="1">
    <citation type="submission" date="2014-02" db="EMBL/GenBank/DDBJ databases">
        <title>Draft genome sequence of Lysinibacillus odysseyi NBRC 100172.</title>
        <authorList>
            <person name="Zhang F."/>
            <person name="Wang G."/>
            <person name="Zhang L."/>
        </authorList>
    </citation>
    <scope>NUCLEOTIDE SEQUENCE [LARGE SCALE GENOMIC DNA]</scope>
    <source>
        <strain evidence="7 8">NBRC 100172</strain>
    </source>
</reference>
<keyword evidence="6" id="KW-0234">DNA repair</keyword>
<feature type="binding site" evidence="6">
    <location>
        <position position="40"/>
    </location>
    <ligand>
        <name>Mg(2+)</name>
        <dbReference type="ChEBI" id="CHEBI:18420"/>
    </ligand>
</feature>
<evidence type="ECO:0000256" key="1">
    <source>
        <dbReference type="ARBA" id="ARBA00004496"/>
    </source>
</evidence>
<proteinExistence type="inferred from homology"/>
<evidence type="ECO:0000256" key="4">
    <source>
        <dbReference type="ARBA" id="ARBA00022759"/>
    </source>
</evidence>
<evidence type="ECO:0000313" key="8">
    <source>
        <dbReference type="Proteomes" id="UP000030437"/>
    </source>
</evidence>
<evidence type="ECO:0000256" key="2">
    <source>
        <dbReference type="ARBA" id="ARBA00022490"/>
    </source>
</evidence>
<dbReference type="RefSeq" id="WP_088321732.1">
    <property type="nucleotide sequence ID" value="NZ_AVCX01000004.1"/>
</dbReference>
<dbReference type="EMBL" id="JPVP01000057">
    <property type="protein sequence ID" value="KGR83957.1"/>
    <property type="molecule type" value="Genomic_DNA"/>
</dbReference>
<evidence type="ECO:0000256" key="3">
    <source>
        <dbReference type="ARBA" id="ARBA00022722"/>
    </source>
</evidence>
<protein>
    <recommendedName>
        <fullName evidence="6">Endonuclease V</fullName>
        <ecNumber evidence="6">3.1.21.7</ecNumber>
    </recommendedName>
    <alternativeName>
        <fullName evidence="6">Deoxyinosine 3'endonuclease</fullName>
    </alternativeName>
    <alternativeName>
        <fullName evidence="6">Deoxyribonuclease V</fullName>
        <shortName evidence="6">DNase V</shortName>
    </alternativeName>
</protein>
<keyword evidence="5 6" id="KW-0378">Hydrolase</keyword>
<evidence type="ECO:0000256" key="5">
    <source>
        <dbReference type="ARBA" id="ARBA00022801"/>
    </source>
</evidence>
<dbReference type="Pfam" id="PF04493">
    <property type="entry name" value="Endonuclease_5"/>
    <property type="match status" value="1"/>
</dbReference>
<organism evidence="7 8">
    <name type="scientific">Lysinibacillus odysseyi 34hs-1 = NBRC 100172</name>
    <dbReference type="NCBI Taxonomy" id="1220589"/>
    <lineage>
        <taxon>Bacteria</taxon>
        <taxon>Bacillati</taxon>
        <taxon>Bacillota</taxon>
        <taxon>Bacilli</taxon>
        <taxon>Bacillales</taxon>
        <taxon>Bacillaceae</taxon>
        <taxon>Lysinibacillus</taxon>
    </lineage>
</organism>
<keyword evidence="6" id="KW-0227">DNA damage</keyword>
<keyword evidence="6" id="KW-0479">Metal-binding</keyword>
<feature type="site" description="Interaction with target DNA" evidence="6">
    <location>
        <position position="80"/>
    </location>
</feature>
<feature type="binding site" evidence="6">
    <location>
        <position position="110"/>
    </location>
    <ligand>
        <name>Mg(2+)</name>
        <dbReference type="ChEBI" id="CHEBI:18420"/>
    </ligand>
</feature>
<keyword evidence="8" id="KW-1185">Reference proteome</keyword>
<dbReference type="GO" id="GO:0043737">
    <property type="term" value="F:deoxyribonuclease V activity"/>
    <property type="evidence" value="ECO:0007669"/>
    <property type="project" value="UniProtKB-UniRule"/>
</dbReference>
<dbReference type="Gene3D" id="3.30.2170.10">
    <property type="entry name" value="archaeoglobus fulgidus dsm 4304 superfamily"/>
    <property type="match status" value="1"/>
</dbReference>
<dbReference type="STRING" id="1220589.CD32_14820"/>
<keyword evidence="6" id="KW-0460">Magnesium</keyword>
<dbReference type="eggNOG" id="COG1515">
    <property type="taxonomic scope" value="Bacteria"/>
</dbReference>
<comment type="cofactor">
    <cofactor evidence="6">
        <name>Mg(2+)</name>
        <dbReference type="ChEBI" id="CHEBI:18420"/>
    </cofactor>
</comment>
<dbReference type="GO" id="GO:0000287">
    <property type="term" value="F:magnesium ion binding"/>
    <property type="evidence" value="ECO:0007669"/>
    <property type="project" value="UniProtKB-UniRule"/>
</dbReference>
<comment type="catalytic activity">
    <reaction evidence="6">
        <text>Endonucleolytic cleavage at apurinic or apyrimidinic sites to products with a 5'-phosphate.</text>
        <dbReference type="EC" id="3.1.21.7"/>
    </reaction>
</comment>
<dbReference type="GO" id="GO:0003727">
    <property type="term" value="F:single-stranded RNA binding"/>
    <property type="evidence" value="ECO:0007669"/>
    <property type="project" value="TreeGrafter"/>
</dbReference>
<dbReference type="InterPro" id="IPR007581">
    <property type="entry name" value="Endonuclease-V"/>
</dbReference>
<comment type="caution">
    <text evidence="7">The sequence shown here is derived from an EMBL/GenBank/DDBJ whole genome shotgun (WGS) entry which is preliminary data.</text>
</comment>
<dbReference type="EC" id="3.1.21.7" evidence="6"/>
<dbReference type="PANTHER" id="PTHR28511">
    <property type="entry name" value="ENDONUCLEASE V"/>
    <property type="match status" value="1"/>
</dbReference>
<comment type="function">
    <text evidence="6">DNA repair enzyme involved in the repair of deaminated bases. Selectively cleaves double-stranded DNA at the second phosphodiester bond 3' to a deoxyinosine leaving behind the intact lesion on the nicked DNA.</text>
</comment>
<sequence length="233" mass="26513">MEKIEKMKQEFMALQNELLPLVKLENSFRKEEVQLIAGVDLAYWDAGGKAYGTCCIVVINYHTKEVIERVNSYGEIQVPYIPGFLAFRELPLVLEAVKKLSNEPDLYMFDGNGYLHARHMGIATHASLYLQKPTIGVAKSYLRIDEVDFQMPENAAGAYTDIVIHGEVYGRALRTTANVKPIFISCGDRIDLETSTAFVMDCINRESRLPIPVRLADLETHRARAYYMKKEEE</sequence>
<dbReference type="CDD" id="cd06559">
    <property type="entry name" value="Endonuclease_V"/>
    <property type="match status" value="1"/>
</dbReference>
<dbReference type="GO" id="GO:0005737">
    <property type="term" value="C:cytoplasm"/>
    <property type="evidence" value="ECO:0007669"/>
    <property type="project" value="UniProtKB-SubCell"/>
</dbReference>
<keyword evidence="3 6" id="KW-0540">Nuclease</keyword>
<dbReference type="GO" id="GO:0006281">
    <property type="term" value="P:DNA repair"/>
    <property type="evidence" value="ECO:0007669"/>
    <property type="project" value="UniProtKB-UniRule"/>
</dbReference>
<gene>
    <name evidence="6" type="primary">nfi</name>
    <name evidence="7" type="ORF">CD32_14820</name>
</gene>
<dbReference type="GO" id="GO:0016891">
    <property type="term" value="F:RNA endonuclease activity producing 5'-phosphomonoesters, hydrolytic mechanism"/>
    <property type="evidence" value="ECO:0007669"/>
    <property type="project" value="TreeGrafter"/>
</dbReference>
<keyword evidence="4 6" id="KW-0255">Endonuclease</keyword>
<keyword evidence="2 6" id="KW-0963">Cytoplasm</keyword>
<evidence type="ECO:0000256" key="6">
    <source>
        <dbReference type="HAMAP-Rule" id="MF_00801"/>
    </source>
</evidence>